<reference evidence="2 3" key="1">
    <citation type="submission" date="2020-08" db="EMBL/GenBank/DDBJ databases">
        <title>Genomic Encyclopedia of Type Strains, Phase IV (KMG-IV): sequencing the most valuable type-strain genomes for metagenomic binning, comparative biology and taxonomic classification.</title>
        <authorList>
            <person name="Goeker M."/>
        </authorList>
    </citation>
    <scope>NUCLEOTIDE SEQUENCE [LARGE SCALE GENOMIC DNA]</scope>
    <source>
        <strain evidence="2 3">DSM 105721</strain>
    </source>
</reference>
<organism evidence="2 3">
    <name type="scientific">Butyricimonas faecihominis</name>
    <dbReference type="NCBI Taxonomy" id="1472416"/>
    <lineage>
        <taxon>Bacteria</taxon>
        <taxon>Pseudomonadati</taxon>
        <taxon>Bacteroidota</taxon>
        <taxon>Bacteroidia</taxon>
        <taxon>Bacteroidales</taxon>
        <taxon>Odoribacteraceae</taxon>
        <taxon>Butyricimonas</taxon>
    </lineage>
</organism>
<dbReference type="RefSeq" id="WP_124317790.1">
    <property type="nucleotide sequence ID" value="NZ_AP028155.1"/>
</dbReference>
<dbReference type="GeneID" id="93103287"/>
<comment type="caution">
    <text evidence="2">The sequence shown here is derived from an EMBL/GenBank/DDBJ whole genome shotgun (WGS) entry which is preliminary data.</text>
</comment>
<feature type="transmembrane region" description="Helical" evidence="1">
    <location>
        <begin position="94"/>
        <end position="115"/>
    </location>
</feature>
<protein>
    <submittedName>
        <fullName evidence="2">Uncharacterized protein</fullName>
    </submittedName>
</protein>
<evidence type="ECO:0000256" key="1">
    <source>
        <dbReference type="SAM" id="Phobius"/>
    </source>
</evidence>
<keyword evidence="1" id="KW-1133">Transmembrane helix</keyword>
<evidence type="ECO:0000313" key="2">
    <source>
        <dbReference type="EMBL" id="MBB4025500.1"/>
    </source>
</evidence>
<evidence type="ECO:0000313" key="3">
    <source>
        <dbReference type="Proteomes" id="UP000546007"/>
    </source>
</evidence>
<sequence>MEDDAKTDVMDVKRGARLCVSFYEMFAASALAVSFACGLIMFIYRMKSSAVVAVIIVATFWFKVATMVFIRFTTKRKSGRFFYYYKNVGMSIRWLWGMALVFDFLTYVVCMLIAYQL</sequence>
<feature type="transmembrane region" description="Helical" evidence="1">
    <location>
        <begin position="21"/>
        <end position="44"/>
    </location>
</feature>
<dbReference type="EMBL" id="JACIES010000002">
    <property type="protein sequence ID" value="MBB4025500.1"/>
    <property type="molecule type" value="Genomic_DNA"/>
</dbReference>
<dbReference type="Proteomes" id="UP000546007">
    <property type="component" value="Unassembled WGS sequence"/>
</dbReference>
<dbReference type="OrthoDB" id="1097476at2"/>
<feature type="transmembrane region" description="Helical" evidence="1">
    <location>
        <begin position="50"/>
        <end position="73"/>
    </location>
</feature>
<accession>A0A7W6HVE1</accession>
<proteinExistence type="predicted"/>
<keyword evidence="3" id="KW-1185">Reference proteome</keyword>
<dbReference type="AlphaFoldDB" id="A0A7W6HVE1"/>
<keyword evidence="1" id="KW-0812">Transmembrane</keyword>
<gene>
    <name evidence="2" type="ORF">GGR14_001272</name>
</gene>
<name>A0A7W6HVE1_9BACT</name>
<keyword evidence="1" id="KW-0472">Membrane</keyword>